<evidence type="ECO:0000313" key="3">
    <source>
        <dbReference type="EMBL" id="TKA08465.1"/>
    </source>
</evidence>
<protein>
    <recommendedName>
        <fullName evidence="5">DUF4232 domain-containing protein</fullName>
    </recommendedName>
</protein>
<feature type="compositionally biased region" description="Polar residues" evidence="1">
    <location>
        <begin position="24"/>
        <end position="33"/>
    </location>
</feature>
<feature type="compositionally biased region" description="Low complexity" evidence="1">
    <location>
        <begin position="100"/>
        <end position="116"/>
    </location>
</feature>
<sequence>MNTPDFPHGMDPQNPERDDDSTIRMGTSSSEENLSPDEQALRRLMKAAVQGIEPTPDALHHLRRAVPARRAHRRQLMAGAVAAGLLAIAAVPAALHAANTSGSANSDTANASSSHSNGGGGGAKGDNGKADSGRPAGSVSDGGKQSGGRKTSTALPSAATVTKGGAGGPSPTSTIGAVAVHACTSGDFGKPLSYAGSAASDGTVYGWFKLSNISSTACTIAGAGSVTAVAQGSADPTRISVVDHTAGDPATGLPNGSVKSLVLASGQAYEVQFAWIPASGGGTTGCQPTTTPTPTDTPTDGTSTTSGSTAGSTATATTAPASIVLTDTSAPATAAASVTLADACAGTVYKTGVLNAT</sequence>
<evidence type="ECO:0000256" key="1">
    <source>
        <dbReference type="SAM" id="MobiDB-lite"/>
    </source>
</evidence>
<dbReference type="Proteomes" id="UP000305778">
    <property type="component" value="Unassembled WGS sequence"/>
</dbReference>
<keyword evidence="2" id="KW-0472">Membrane</keyword>
<organism evidence="3 4">
    <name type="scientific">Actinacidiphila oryziradicis</name>
    <dbReference type="NCBI Taxonomy" id="2571141"/>
    <lineage>
        <taxon>Bacteria</taxon>
        <taxon>Bacillati</taxon>
        <taxon>Actinomycetota</taxon>
        <taxon>Actinomycetes</taxon>
        <taxon>Kitasatosporales</taxon>
        <taxon>Streptomycetaceae</taxon>
        <taxon>Actinacidiphila</taxon>
    </lineage>
</organism>
<dbReference type="OrthoDB" id="3872225at2"/>
<gene>
    <name evidence="3" type="ORF">FCI23_27500</name>
</gene>
<name>A0A4U0T6N0_9ACTN</name>
<evidence type="ECO:0000313" key="4">
    <source>
        <dbReference type="Proteomes" id="UP000305778"/>
    </source>
</evidence>
<keyword evidence="2" id="KW-1133">Transmembrane helix</keyword>
<feature type="region of interest" description="Disordered" evidence="1">
    <location>
        <begin position="1"/>
        <end position="38"/>
    </location>
</feature>
<feature type="compositionally biased region" description="Low complexity" evidence="1">
    <location>
        <begin position="285"/>
        <end position="315"/>
    </location>
</feature>
<reference evidence="3 4" key="1">
    <citation type="submission" date="2019-04" db="EMBL/GenBank/DDBJ databases">
        <title>Streptomyces oryziradicis sp. nov., a novel actinomycete isolated from rhizosphere soil of rice (Oryza sativa L.).</title>
        <authorList>
            <person name="Li C."/>
        </authorList>
    </citation>
    <scope>NUCLEOTIDE SEQUENCE [LARGE SCALE GENOMIC DNA]</scope>
    <source>
        <strain evidence="3 4">NEAU-C40</strain>
    </source>
</reference>
<dbReference type="RefSeq" id="WP_136726637.1">
    <property type="nucleotide sequence ID" value="NZ_SUMC01000030.1"/>
</dbReference>
<feature type="region of interest" description="Disordered" evidence="1">
    <location>
        <begin position="100"/>
        <end position="170"/>
    </location>
</feature>
<feature type="region of interest" description="Disordered" evidence="1">
    <location>
        <begin position="282"/>
        <end position="315"/>
    </location>
</feature>
<accession>A0A4U0T6N0</accession>
<feature type="transmembrane region" description="Helical" evidence="2">
    <location>
        <begin position="76"/>
        <end position="95"/>
    </location>
</feature>
<dbReference type="EMBL" id="SUMC01000030">
    <property type="protein sequence ID" value="TKA08465.1"/>
    <property type="molecule type" value="Genomic_DNA"/>
</dbReference>
<evidence type="ECO:0008006" key="5">
    <source>
        <dbReference type="Google" id="ProtNLM"/>
    </source>
</evidence>
<comment type="caution">
    <text evidence="3">The sequence shown here is derived from an EMBL/GenBank/DDBJ whole genome shotgun (WGS) entry which is preliminary data.</text>
</comment>
<proteinExistence type="predicted"/>
<evidence type="ECO:0000256" key="2">
    <source>
        <dbReference type="SAM" id="Phobius"/>
    </source>
</evidence>
<dbReference type="AlphaFoldDB" id="A0A4U0T6N0"/>
<keyword evidence="4" id="KW-1185">Reference proteome</keyword>
<keyword evidence="2" id="KW-0812">Transmembrane</keyword>